<proteinExistence type="predicted"/>
<reference evidence="2" key="1">
    <citation type="journal article" date="2019" name="Int. J. Syst. Evol. Microbiol.">
        <title>The Global Catalogue of Microorganisms (GCM) 10K type strain sequencing project: providing services to taxonomists for standard genome sequencing and annotation.</title>
        <authorList>
            <consortium name="The Broad Institute Genomics Platform"/>
            <consortium name="The Broad Institute Genome Sequencing Center for Infectious Disease"/>
            <person name="Wu L."/>
            <person name="Ma J."/>
        </authorList>
    </citation>
    <scope>NUCLEOTIDE SEQUENCE [LARGE SCALE GENOMIC DNA]</scope>
    <source>
        <strain evidence="2">CGMCC 1.15772</strain>
    </source>
</reference>
<dbReference type="Proteomes" id="UP001596507">
    <property type="component" value="Unassembled WGS sequence"/>
</dbReference>
<keyword evidence="1" id="KW-0378">Hydrolase</keyword>
<keyword evidence="2" id="KW-1185">Reference proteome</keyword>
<evidence type="ECO:0000313" key="1">
    <source>
        <dbReference type="EMBL" id="MFC7269613.1"/>
    </source>
</evidence>
<name>A0ABW2HHU6_9MICO</name>
<sequence length="326" mass="35108">MPAEWTLTASAFNWTPDVIRAHRGSTEIAAGVVSAGIAPVIEVELGQLWRSFPVPSDAEVDHFREQLTNAGGRVSIVGASIDDWRDATHRRTESERLAFLLPQVRAAHRLGADGIRLPIGQAGPELTARLLPILHELEVTLYEEVQGQQSPTSPHAADYAAVAALDDPRVRLLVDISMLMPALPITYLDALAAGGVPAALIAELAEQWRAPETLEAVVGLLRAGAVPGPVHTLFMNLLVRFGRSDAADLAGIAPLVGGVHLKFWDLDDRDGRISRPIAEFGELLRAAGYAGTLTSEWGGHEWLDDDPAEMTRAHLALAQAALGRRR</sequence>
<gene>
    <name evidence="1" type="ORF">ACFQRL_11625</name>
</gene>
<dbReference type="GO" id="GO:0004519">
    <property type="term" value="F:endonuclease activity"/>
    <property type="evidence" value="ECO:0007669"/>
    <property type="project" value="UniProtKB-KW"/>
</dbReference>
<dbReference type="InterPro" id="IPR036237">
    <property type="entry name" value="Xyl_isomerase-like_sf"/>
</dbReference>
<keyword evidence="1" id="KW-0255">Endonuclease</keyword>
<organism evidence="1 2">
    <name type="scientific">Microbacterium fluvii</name>
    <dbReference type="NCBI Taxonomy" id="415215"/>
    <lineage>
        <taxon>Bacteria</taxon>
        <taxon>Bacillati</taxon>
        <taxon>Actinomycetota</taxon>
        <taxon>Actinomycetes</taxon>
        <taxon>Micrococcales</taxon>
        <taxon>Microbacteriaceae</taxon>
        <taxon>Microbacterium</taxon>
    </lineage>
</organism>
<dbReference type="SUPFAM" id="SSF51658">
    <property type="entry name" value="Xylose isomerase-like"/>
    <property type="match status" value="1"/>
</dbReference>
<evidence type="ECO:0000313" key="2">
    <source>
        <dbReference type="Proteomes" id="UP001596507"/>
    </source>
</evidence>
<accession>A0ABW2HHU6</accession>
<dbReference type="EMBL" id="JBHTBE010000003">
    <property type="protein sequence ID" value="MFC7269613.1"/>
    <property type="molecule type" value="Genomic_DNA"/>
</dbReference>
<protein>
    <submittedName>
        <fullName evidence="1">Restriction endonuclease subunit R</fullName>
    </submittedName>
</protein>
<comment type="caution">
    <text evidence="1">The sequence shown here is derived from an EMBL/GenBank/DDBJ whole genome shotgun (WGS) entry which is preliminary data.</text>
</comment>
<keyword evidence="1" id="KW-0540">Nuclease</keyword>
<dbReference type="Gene3D" id="3.20.20.150">
    <property type="entry name" value="Divalent-metal-dependent TIM barrel enzymes"/>
    <property type="match status" value="1"/>
</dbReference>
<dbReference type="RefSeq" id="WP_262874545.1">
    <property type="nucleotide sequence ID" value="NZ_BAABKW010000001.1"/>
</dbReference>